<accession>A0A420ZCY6</accession>
<organism evidence="6 7">
    <name type="scientific">candidate division Kazan bacterium</name>
    <dbReference type="NCBI Taxonomy" id="2202143"/>
    <lineage>
        <taxon>Bacteria</taxon>
        <taxon>Bacteria division Kazan-3B-28</taxon>
    </lineage>
</organism>
<dbReference type="AlphaFoldDB" id="A0A420ZCY6"/>
<keyword evidence="3" id="KW-0051">Antiviral defense</keyword>
<dbReference type="Proteomes" id="UP000281261">
    <property type="component" value="Unassembled WGS sequence"/>
</dbReference>
<dbReference type="Gene3D" id="3.30.70.1900">
    <property type="match status" value="1"/>
</dbReference>
<proteinExistence type="inferred from homology"/>
<feature type="site" description="Transition state stabilizer" evidence="4">
    <location>
        <position position="46"/>
    </location>
</feature>
<dbReference type="InterPro" id="IPR049435">
    <property type="entry name" value="Cas_Cas6_C"/>
</dbReference>
<dbReference type="CDD" id="cd21140">
    <property type="entry name" value="Cas6_I-like"/>
    <property type="match status" value="1"/>
</dbReference>
<gene>
    <name evidence="6" type="primary">cas6</name>
    <name evidence="6" type="ORF">DRH29_02700</name>
</gene>
<evidence type="ECO:0000313" key="6">
    <source>
        <dbReference type="EMBL" id="RLC37250.1"/>
    </source>
</evidence>
<keyword evidence="2" id="KW-0694">RNA-binding</keyword>
<evidence type="ECO:0000256" key="1">
    <source>
        <dbReference type="ARBA" id="ARBA00005937"/>
    </source>
</evidence>
<name>A0A420ZCY6_UNCK3</name>
<comment type="similarity">
    <text evidence="1">Belongs to the CRISPR-associated protein Cas6/Cse3/CasE family.</text>
</comment>
<dbReference type="EMBL" id="QMNG01000008">
    <property type="protein sequence ID" value="RLC37250.1"/>
    <property type="molecule type" value="Genomic_DNA"/>
</dbReference>
<dbReference type="PANTHER" id="PTHR36984:SF1">
    <property type="entry name" value="CRISPR-ASSOCIATED ENDORIBONUCLEASE CAS6 1"/>
    <property type="match status" value="1"/>
</dbReference>
<dbReference type="GO" id="GO:0016788">
    <property type="term" value="F:hydrolase activity, acting on ester bonds"/>
    <property type="evidence" value="ECO:0007669"/>
    <property type="project" value="InterPro"/>
</dbReference>
<evidence type="ECO:0000259" key="5">
    <source>
        <dbReference type="Pfam" id="PF01881"/>
    </source>
</evidence>
<dbReference type="NCBIfam" id="TIGR01877">
    <property type="entry name" value="cas_cas6"/>
    <property type="match status" value="1"/>
</dbReference>
<protein>
    <submittedName>
        <fullName evidence="6">CRISPR-associated endoribonuclease Cas6</fullName>
    </submittedName>
</protein>
<evidence type="ECO:0000256" key="3">
    <source>
        <dbReference type="ARBA" id="ARBA00023118"/>
    </source>
</evidence>
<dbReference type="PANTHER" id="PTHR36984">
    <property type="entry name" value="CRISPR-ASSOCIATED ENDORIBONUCLEASE CAS6 1"/>
    <property type="match status" value="1"/>
</dbReference>
<dbReference type="InterPro" id="IPR010156">
    <property type="entry name" value="CRISPR-assoc_prot_Cas6"/>
</dbReference>
<evidence type="ECO:0000313" key="7">
    <source>
        <dbReference type="Proteomes" id="UP000281261"/>
    </source>
</evidence>
<dbReference type="Pfam" id="PF01881">
    <property type="entry name" value="Cas_Cas6_C"/>
    <property type="match status" value="1"/>
</dbReference>
<evidence type="ECO:0000256" key="2">
    <source>
        <dbReference type="ARBA" id="ARBA00022884"/>
    </source>
</evidence>
<comment type="caution">
    <text evidence="6">The sequence shown here is derived from an EMBL/GenBank/DDBJ whole genome shotgun (WGS) entry which is preliminary data.</text>
</comment>
<feature type="domain" description="CRISPR associated protein Cas6 C-terminal" evidence="5">
    <location>
        <begin position="113"/>
        <end position="233"/>
    </location>
</feature>
<dbReference type="InterPro" id="IPR045747">
    <property type="entry name" value="CRISPR-assoc_prot_Cas6_N_sf"/>
</dbReference>
<evidence type="ECO:0000256" key="4">
    <source>
        <dbReference type="PIRSR" id="PIRSR005054-1"/>
    </source>
</evidence>
<dbReference type="GO" id="GO:0003723">
    <property type="term" value="F:RNA binding"/>
    <property type="evidence" value="ECO:0007669"/>
    <property type="project" value="UniProtKB-KW"/>
</dbReference>
<dbReference type="GO" id="GO:0051607">
    <property type="term" value="P:defense response to virus"/>
    <property type="evidence" value="ECO:0007669"/>
    <property type="project" value="UniProtKB-KW"/>
</dbReference>
<dbReference type="Gene3D" id="3.30.70.1890">
    <property type="match status" value="1"/>
</dbReference>
<reference evidence="6 7" key="1">
    <citation type="submission" date="2018-06" db="EMBL/GenBank/DDBJ databases">
        <title>Extensive metabolic versatility and redundancy in microbially diverse, dynamic hydrothermal sediments.</title>
        <authorList>
            <person name="Dombrowski N."/>
            <person name="Teske A."/>
            <person name="Baker B.J."/>
        </authorList>
    </citation>
    <scope>NUCLEOTIDE SEQUENCE [LARGE SCALE GENOMIC DNA]</scope>
    <source>
        <strain evidence="6">B79_G16</strain>
    </source>
</reference>
<sequence>MRLLIKFIAKEMFLYRDINPYFVHSFIWNLTKNTEFSALHDKRGFKFFTFSNIFPVSDFKENEEKSFIISSPNKPFLRTLKDALNEKNEFMLGIHRFEIKDAKIFNIPLKKRWETGTPIVLYKDNIKNEYFSFERHNDLKFFLNRLKENSIKKFVSYYKLENFELEEPIFDSLRLRKEIAVKIKKDKNEFIIIGSLWRLLEKAYFKKGTEKFYRFIMDCGLGEKNSFGFGFVNPLR</sequence>
<dbReference type="PIRSF" id="PIRSF005054">
    <property type="entry name" value="PF1131"/>
    <property type="match status" value="1"/>
</dbReference>